<dbReference type="AlphaFoldDB" id="A0A0E2UES6"/>
<feature type="transmembrane region" description="Helical" evidence="8">
    <location>
        <begin position="59"/>
        <end position="78"/>
    </location>
</feature>
<evidence type="ECO:0000256" key="8">
    <source>
        <dbReference type="SAM" id="Phobius"/>
    </source>
</evidence>
<dbReference type="InterPro" id="IPR000390">
    <property type="entry name" value="Small_drug/metabolite_transptr"/>
</dbReference>
<evidence type="ECO:0000256" key="5">
    <source>
        <dbReference type="ARBA" id="ARBA00022989"/>
    </source>
</evidence>
<dbReference type="GO" id="GO:0015220">
    <property type="term" value="F:choline transmembrane transporter activity"/>
    <property type="evidence" value="ECO:0007669"/>
    <property type="project" value="TreeGrafter"/>
</dbReference>
<dbReference type="Pfam" id="PF00893">
    <property type="entry name" value="Multi_Drug_Res"/>
    <property type="match status" value="1"/>
</dbReference>
<feature type="transmembrane region" description="Helical" evidence="8">
    <location>
        <begin position="84"/>
        <end position="104"/>
    </location>
</feature>
<evidence type="ECO:0000256" key="2">
    <source>
        <dbReference type="ARBA" id="ARBA00022448"/>
    </source>
</evidence>
<protein>
    <submittedName>
        <fullName evidence="9">Multidrug efflux SMR transporter</fullName>
    </submittedName>
    <submittedName>
        <fullName evidence="10">Quaternary ammonium compound-resistance protein QacC</fullName>
    </submittedName>
</protein>
<evidence type="ECO:0000256" key="6">
    <source>
        <dbReference type="ARBA" id="ARBA00023136"/>
    </source>
</evidence>
<reference evidence="9" key="2">
    <citation type="submission" date="2023-03" db="EMBL/GenBank/DDBJ databases">
        <authorList>
            <person name="Shen W."/>
            <person name="Cai J."/>
        </authorList>
    </citation>
    <scope>NUCLEOTIDE SEQUENCE</scope>
    <source>
        <strain evidence="9">P82-2</strain>
    </source>
</reference>
<dbReference type="EMBL" id="JARQAG010000008">
    <property type="protein sequence ID" value="MDT2731876.1"/>
    <property type="molecule type" value="Genomic_DNA"/>
</dbReference>
<organism evidence="10 11">
    <name type="scientific">Streptococcus parauberis</name>
    <dbReference type="NCBI Taxonomy" id="1348"/>
    <lineage>
        <taxon>Bacteria</taxon>
        <taxon>Bacillati</taxon>
        <taxon>Bacillota</taxon>
        <taxon>Bacilli</taxon>
        <taxon>Lactobacillales</taxon>
        <taxon>Streptococcaceae</taxon>
        <taxon>Streptococcus</taxon>
    </lineage>
</organism>
<dbReference type="RefSeq" id="WP_003104461.1">
    <property type="nucleotide sequence ID" value="NZ_BAWT01000004.1"/>
</dbReference>
<evidence type="ECO:0000256" key="1">
    <source>
        <dbReference type="ARBA" id="ARBA00004651"/>
    </source>
</evidence>
<comment type="subcellular location">
    <subcellularLocation>
        <location evidence="1 7">Cell membrane</location>
        <topology evidence="1 7">Multi-pass membrane protein</topology>
    </subcellularLocation>
</comment>
<keyword evidence="6 8" id="KW-0472">Membrane</keyword>
<reference evidence="10 11" key="1">
    <citation type="submission" date="2016-06" db="EMBL/GenBank/DDBJ databases">
        <authorList>
            <person name="Haines A.N."/>
            <person name="Council K.R."/>
        </authorList>
    </citation>
    <scope>NUCLEOTIDE SEQUENCE [LARGE SCALE GENOMIC DNA]</scope>
    <source>
        <strain evidence="10 11">SP158-29</strain>
    </source>
</reference>
<dbReference type="SUPFAM" id="SSF103481">
    <property type="entry name" value="Multidrug resistance efflux transporter EmrE"/>
    <property type="match status" value="1"/>
</dbReference>
<evidence type="ECO:0000313" key="10">
    <source>
        <dbReference type="EMBL" id="PCH10729.1"/>
    </source>
</evidence>
<dbReference type="GO" id="GO:0005886">
    <property type="term" value="C:plasma membrane"/>
    <property type="evidence" value="ECO:0007669"/>
    <property type="project" value="UniProtKB-SubCell"/>
</dbReference>
<dbReference type="FunFam" id="1.10.3730.20:FF:000001">
    <property type="entry name" value="Quaternary ammonium compound resistance transporter SugE"/>
    <property type="match status" value="1"/>
</dbReference>
<dbReference type="PANTHER" id="PTHR30561:SF1">
    <property type="entry name" value="MULTIDRUG TRANSPORTER EMRE"/>
    <property type="match status" value="1"/>
</dbReference>
<keyword evidence="2" id="KW-0813">Transport</keyword>
<dbReference type="GeneID" id="61421446"/>
<name>A0A0E2UES6_9STRE</name>
<keyword evidence="3" id="KW-1003">Cell membrane</keyword>
<comment type="caution">
    <text evidence="10">The sequence shown here is derived from an EMBL/GenBank/DDBJ whole genome shotgun (WGS) entry which is preliminary data.</text>
</comment>
<dbReference type="EMBL" id="NSGR01000010">
    <property type="protein sequence ID" value="PCH10729.1"/>
    <property type="molecule type" value="Genomic_DNA"/>
</dbReference>
<evidence type="ECO:0000256" key="3">
    <source>
        <dbReference type="ARBA" id="ARBA00022475"/>
    </source>
</evidence>
<evidence type="ECO:0000256" key="7">
    <source>
        <dbReference type="RuleBase" id="RU003942"/>
    </source>
</evidence>
<dbReference type="PANTHER" id="PTHR30561">
    <property type="entry name" value="SMR FAMILY PROTON-DEPENDENT DRUG EFFLUX TRANSPORTER SUGE"/>
    <property type="match status" value="1"/>
</dbReference>
<keyword evidence="4 7" id="KW-0812">Transmembrane</keyword>
<dbReference type="OrthoDB" id="21828at2"/>
<sequence length="105" mass="11395">MALYFLLLAIIAEVIATSTLKLTKGFTLFWPSILCSCVYMICHYFFAKAIQELNLGVAYALWCGLGILVTVLVSLIFYKESLSLTGVLGIILILAGCLLVNLGGN</sequence>
<gene>
    <name evidence="10" type="primary">qacC</name>
    <name evidence="10" type="ORF">A9Y57_02019</name>
    <name evidence="9" type="ORF">P7G31_06405</name>
</gene>
<keyword evidence="5 8" id="KW-1133">Transmembrane helix</keyword>
<comment type="similarity">
    <text evidence="7">Belongs to the drug/metabolite transporter (DMT) superfamily. Small multidrug resistance (SMR) (TC 2.A.7.1) family.</text>
</comment>
<dbReference type="GO" id="GO:0015297">
    <property type="term" value="F:antiporter activity"/>
    <property type="evidence" value="ECO:0007669"/>
    <property type="project" value="TreeGrafter"/>
</dbReference>
<dbReference type="InterPro" id="IPR045324">
    <property type="entry name" value="Small_multidrug_res"/>
</dbReference>
<evidence type="ECO:0000313" key="11">
    <source>
        <dbReference type="Proteomes" id="UP000217465"/>
    </source>
</evidence>
<evidence type="ECO:0000256" key="4">
    <source>
        <dbReference type="ARBA" id="ARBA00022692"/>
    </source>
</evidence>
<dbReference type="Proteomes" id="UP001180515">
    <property type="component" value="Unassembled WGS sequence"/>
</dbReference>
<dbReference type="Gene3D" id="1.10.3730.20">
    <property type="match status" value="1"/>
</dbReference>
<dbReference type="GO" id="GO:0015199">
    <property type="term" value="F:amino-acid betaine transmembrane transporter activity"/>
    <property type="evidence" value="ECO:0007669"/>
    <property type="project" value="TreeGrafter"/>
</dbReference>
<accession>A0A0E2UES6</accession>
<evidence type="ECO:0000313" key="9">
    <source>
        <dbReference type="EMBL" id="MDT2731876.1"/>
    </source>
</evidence>
<dbReference type="Proteomes" id="UP000217465">
    <property type="component" value="Unassembled WGS sequence"/>
</dbReference>
<feature type="transmembrane region" description="Helical" evidence="8">
    <location>
        <begin position="26"/>
        <end position="47"/>
    </location>
</feature>
<proteinExistence type="inferred from homology"/>
<dbReference type="GO" id="GO:0031460">
    <property type="term" value="P:glycine betaine transport"/>
    <property type="evidence" value="ECO:0007669"/>
    <property type="project" value="TreeGrafter"/>
</dbReference>
<dbReference type="InterPro" id="IPR037185">
    <property type="entry name" value="EmrE-like"/>
</dbReference>